<gene>
    <name evidence="1" type="ORF">SAMN04489859_11023</name>
</gene>
<organism evidence="1 2">
    <name type="scientific">Paracoccus alcaliphilus</name>
    <dbReference type="NCBI Taxonomy" id="34002"/>
    <lineage>
        <taxon>Bacteria</taxon>
        <taxon>Pseudomonadati</taxon>
        <taxon>Pseudomonadota</taxon>
        <taxon>Alphaproteobacteria</taxon>
        <taxon>Rhodobacterales</taxon>
        <taxon>Paracoccaceae</taxon>
        <taxon>Paracoccus</taxon>
    </lineage>
</organism>
<dbReference type="AlphaFoldDB" id="A0A1H8PLC0"/>
<dbReference type="EMBL" id="FODE01000102">
    <property type="protein sequence ID" value="SEO42508.1"/>
    <property type="molecule type" value="Genomic_DNA"/>
</dbReference>
<dbReference type="STRING" id="34002.SAMN04489859_11023"/>
<dbReference type="Proteomes" id="UP000199054">
    <property type="component" value="Unassembled WGS sequence"/>
</dbReference>
<proteinExistence type="predicted"/>
<sequence length="242" mass="26859">MAFTISEGMFRTLAQGAAEDWDRQTAEKLLEIYPAHMEALGATVADLSGLCRTVRGHALSYQITERRDVFKLVVIALSLGAHFCHDPRFQEGIARSLARLSLPSGRRLTLLSTFAEAWLRSLWRGRTLSDFGARLVATLRHCTVMPDSPSALTAALRPLLPDERGILRVEQSETFLAACADHTLAYGLPDPELRLAYCASALAHGYSWFDDPLMRGLRSEFEAARSADDLHARMAGFYARFS</sequence>
<reference evidence="1 2" key="1">
    <citation type="submission" date="2016-10" db="EMBL/GenBank/DDBJ databases">
        <authorList>
            <person name="de Groot N.N."/>
        </authorList>
    </citation>
    <scope>NUCLEOTIDE SEQUENCE [LARGE SCALE GENOMIC DNA]</scope>
    <source>
        <strain evidence="1 2">DSM 8512</strain>
    </source>
</reference>
<evidence type="ECO:0000313" key="2">
    <source>
        <dbReference type="Proteomes" id="UP000199054"/>
    </source>
</evidence>
<evidence type="ECO:0000313" key="1">
    <source>
        <dbReference type="EMBL" id="SEO42508.1"/>
    </source>
</evidence>
<accession>A0A1H8PLC0</accession>
<keyword evidence="2" id="KW-1185">Reference proteome</keyword>
<name>A0A1H8PLC0_9RHOB</name>
<protein>
    <submittedName>
        <fullName evidence="1">Uncharacterized protein</fullName>
    </submittedName>
</protein>